<comment type="caution">
    <text evidence="1">The sequence shown here is derived from an EMBL/GenBank/DDBJ whole genome shotgun (WGS) entry which is preliminary data.</text>
</comment>
<dbReference type="AlphaFoldDB" id="A0A2U1M5G5"/>
<dbReference type="EMBL" id="PKPP01006440">
    <property type="protein sequence ID" value="PWA56491.1"/>
    <property type="molecule type" value="Genomic_DNA"/>
</dbReference>
<accession>A0A2U1M5G5</accession>
<dbReference type="Proteomes" id="UP000245207">
    <property type="component" value="Unassembled WGS sequence"/>
</dbReference>
<evidence type="ECO:0000313" key="2">
    <source>
        <dbReference type="Proteomes" id="UP000245207"/>
    </source>
</evidence>
<evidence type="ECO:0000313" key="1">
    <source>
        <dbReference type="EMBL" id="PWA56491.1"/>
    </source>
</evidence>
<gene>
    <name evidence="1" type="ORF">CTI12_AA418370</name>
</gene>
<name>A0A2U1M5G5_ARTAN</name>
<proteinExistence type="predicted"/>
<reference evidence="1 2" key="1">
    <citation type="journal article" date="2018" name="Mol. Plant">
        <title>The genome of Artemisia annua provides insight into the evolution of Asteraceae family and artemisinin biosynthesis.</title>
        <authorList>
            <person name="Shen Q."/>
            <person name="Zhang L."/>
            <person name="Liao Z."/>
            <person name="Wang S."/>
            <person name="Yan T."/>
            <person name="Shi P."/>
            <person name="Liu M."/>
            <person name="Fu X."/>
            <person name="Pan Q."/>
            <person name="Wang Y."/>
            <person name="Lv Z."/>
            <person name="Lu X."/>
            <person name="Zhang F."/>
            <person name="Jiang W."/>
            <person name="Ma Y."/>
            <person name="Chen M."/>
            <person name="Hao X."/>
            <person name="Li L."/>
            <person name="Tang Y."/>
            <person name="Lv G."/>
            <person name="Zhou Y."/>
            <person name="Sun X."/>
            <person name="Brodelius P.E."/>
            <person name="Rose J.K.C."/>
            <person name="Tang K."/>
        </authorList>
    </citation>
    <scope>NUCLEOTIDE SEQUENCE [LARGE SCALE GENOMIC DNA]</scope>
    <source>
        <strain evidence="2">cv. Huhao1</strain>
        <tissue evidence="1">Leaf</tissue>
    </source>
</reference>
<sequence length="122" mass="13711">MVCLNLKANWEVGLFVTVGLKGFRVAGLGTTWEYSKKHGKERPHIENGHKINYQRANNDFGSLCASGNRRSSMTEGKWLQTKAKDLELNGHINTVDRPLGCHNVSCGLTTYSLSRILYYSSY</sequence>
<organism evidence="1 2">
    <name type="scientific">Artemisia annua</name>
    <name type="common">Sweet wormwood</name>
    <dbReference type="NCBI Taxonomy" id="35608"/>
    <lineage>
        <taxon>Eukaryota</taxon>
        <taxon>Viridiplantae</taxon>
        <taxon>Streptophyta</taxon>
        <taxon>Embryophyta</taxon>
        <taxon>Tracheophyta</taxon>
        <taxon>Spermatophyta</taxon>
        <taxon>Magnoliopsida</taxon>
        <taxon>eudicotyledons</taxon>
        <taxon>Gunneridae</taxon>
        <taxon>Pentapetalae</taxon>
        <taxon>asterids</taxon>
        <taxon>campanulids</taxon>
        <taxon>Asterales</taxon>
        <taxon>Asteraceae</taxon>
        <taxon>Asteroideae</taxon>
        <taxon>Anthemideae</taxon>
        <taxon>Artemisiinae</taxon>
        <taxon>Artemisia</taxon>
    </lineage>
</organism>
<protein>
    <submittedName>
        <fullName evidence="1">Uncharacterized protein</fullName>
    </submittedName>
</protein>
<keyword evidence="2" id="KW-1185">Reference proteome</keyword>